<keyword evidence="1" id="KW-0808">Transferase</keyword>
<sequence length="192" mass="21701">MESFVTIVSGLPRSGTSMMMRMLDVGGLPVMTDAVREADVDNPRGYYEFEPAKKTKDDPSWLEQAEGKAVKMVYQLLYDLPSNRRYRVLFMRRAMEEVLASQRKMLSRLGRDDGGIPDEKMAALFRSQLSKFEAWAANQPHLSLLDVDYNRMVSDPIPLLASINDFLGGILDTTAMAAVVEPDLYRNRADRS</sequence>
<keyword evidence="2" id="KW-1185">Reference proteome</keyword>
<name>A0A432MHC3_9BACT</name>
<reference evidence="1 2" key="1">
    <citation type="submission" date="2018-12" db="EMBL/GenBank/DDBJ databases">
        <authorList>
            <person name="Toschakov S.V."/>
        </authorList>
    </citation>
    <scope>NUCLEOTIDE SEQUENCE [LARGE SCALE GENOMIC DNA]</scope>
    <source>
        <strain evidence="1 2">GM2012</strain>
    </source>
</reference>
<dbReference type="RefSeq" id="WP_126726600.1">
    <property type="nucleotide sequence ID" value="NZ_RYZH01000033.1"/>
</dbReference>
<dbReference type="InterPro" id="IPR027417">
    <property type="entry name" value="P-loop_NTPase"/>
</dbReference>
<dbReference type="Proteomes" id="UP000280296">
    <property type="component" value="Unassembled WGS sequence"/>
</dbReference>
<dbReference type="EMBL" id="RYZH01000033">
    <property type="protein sequence ID" value="RUL86201.1"/>
    <property type="molecule type" value="Genomic_DNA"/>
</dbReference>
<evidence type="ECO:0000313" key="2">
    <source>
        <dbReference type="Proteomes" id="UP000280296"/>
    </source>
</evidence>
<dbReference type="SUPFAM" id="SSF52540">
    <property type="entry name" value="P-loop containing nucleoside triphosphate hydrolases"/>
    <property type="match status" value="1"/>
</dbReference>
<dbReference type="GO" id="GO:0016740">
    <property type="term" value="F:transferase activity"/>
    <property type="evidence" value="ECO:0007669"/>
    <property type="project" value="UniProtKB-KW"/>
</dbReference>
<reference evidence="1 2" key="2">
    <citation type="submission" date="2019-01" db="EMBL/GenBank/DDBJ databases">
        <title>Tautonia sociabilis, a novel thermotolerant planctomycete of Isosphaeraceae family, isolated from a 4000 m deep subterranean habitat.</title>
        <authorList>
            <person name="Kovaleva O.L."/>
            <person name="Elcheninov A.G."/>
            <person name="Van Heerden E."/>
            <person name="Toshchakov S.V."/>
            <person name="Novikov A."/>
            <person name="Bonch-Osmolovskaya E.A."/>
            <person name="Kublanov I.V."/>
        </authorList>
    </citation>
    <scope>NUCLEOTIDE SEQUENCE [LARGE SCALE GENOMIC DNA]</scope>
    <source>
        <strain evidence="1 2">GM2012</strain>
    </source>
</reference>
<evidence type="ECO:0000313" key="1">
    <source>
        <dbReference type="EMBL" id="RUL86201.1"/>
    </source>
</evidence>
<organism evidence="1 2">
    <name type="scientific">Tautonia sociabilis</name>
    <dbReference type="NCBI Taxonomy" id="2080755"/>
    <lineage>
        <taxon>Bacteria</taxon>
        <taxon>Pseudomonadati</taxon>
        <taxon>Planctomycetota</taxon>
        <taxon>Planctomycetia</taxon>
        <taxon>Isosphaerales</taxon>
        <taxon>Isosphaeraceae</taxon>
        <taxon>Tautonia</taxon>
    </lineage>
</organism>
<comment type="caution">
    <text evidence="1">The sequence shown here is derived from an EMBL/GenBank/DDBJ whole genome shotgun (WGS) entry which is preliminary data.</text>
</comment>
<protein>
    <submittedName>
        <fullName evidence="1">Sulfotransferase family protein</fullName>
    </submittedName>
</protein>
<proteinExistence type="predicted"/>
<dbReference type="AlphaFoldDB" id="A0A432MHC3"/>
<dbReference type="Gene3D" id="3.40.50.300">
    <property type="entry name" value="P-loop containing nucleotide triphosphate hydrolases"/>
    <property type="match status" value="1"/>
</dbReference>
<dbReference type="OrthoDB" id="9779418at2"/>
<gene>
    <name evidence="1" type="ORF">TsocGM_16710</name>
</gene>
<accession>A0A432MHC3</accession>